<feature type="transmembrane region" description="Helical" evidence="1">
    <location>
        <begin position="55"/>
        <end position="73"/>
    </location>
</feature>
<feature type="transmembrane region" description="Helical" evidence="1">
    <location>
        <begin position="108"/>
        <end position="135"/>
    </location>
</feature>
<keyword evidence="1" id="KW-0812">Transmembrane</keyword>
<name>A0A0F9UKM8_9ZZZZ</name>
<sequence>MQISLNKTEKIVLLYLLAIPLAILTILFWTQNWRDYKWVAIAGNPDDPMNNDLNLPYVTILIFAYYILLFYSVGSAQINRARGTPLHRAPFGTKPPKHNEDFDGMWDAFAWSFLVVIMLTIQIIALIIIMLTFVISPWRANNQMAMEKTIALENRMDELSDKFFTRLETLEEN</sequence>
<accession>A0A0F9UKM8</accession>
<evidence type="ECO:0000256" key="1">
    <source>
        <dbReference type="SAM" id="Phobius"/>
    </source>
</evidence>
<keyword evidence="1" id="KW-0472">Membrane</keyword>
<proteinExistence type="predicted"/>
<protein>
    <recommendedName>
        <fullName evidence="3">Transmembrane protein</fullName>
    </recommendedName>
</protein>
<reference evidence="2" key="1">
    <citation type="journal article" date="2015" name="Nature">
        <title>Complex archaea that bridge the gap between prokaryotes and eukaryotes.</title>
        <authorList>
            <person name="Spang A."/>
            <person name="Saw J.H."/>
            <person name="Jorgensen S.L."/>
            <person name="Zaremba-Niedzwiedzka K."/>
            <person name="Martijn J."/>
            <person name="Lind A.E."/>
            <person name="van Eijk R."/>
            <person name="Schleper C."/>
            <person name="Guy L."/>
            <person name="Ettema T.J."/>
        </authorList>
    </citation>
    <scope>NUCLEOTIDE SEQUENCE</scope>
</reference>
<dbReference type="AlphaFoldDB" id="A0A0F9UKM8"/>
<dbReference type="EMBL" id="LAZR01000084">
    <property type="protein sequence ID" value="KKN93780.1"/>
    <property type="molecule type" value="Genomic_DNA"/>
</dbReference>
<feature type="transmembrane region" description="Helical" evidence="1">
    <location>
        <begin position="12"/>
        <end position="30"/>
    </location>
</feature>
<organism evidence="2">
    <name type="scientific">marine sediment metagenome</name>
    <dbReference type="NCBI Taxonomy" id="412755"/>
    <lineage>
        <taxon>unclassified sequences</taxon>
        <taxon>metagenomes</taxon>
        <taxon>ecological metagenomes</taxon>
    </lineage>
</organism>
<keyword evidence="1" id="KW-1133">Transmembrane helix</keyword>
<comment type="caution">
    <text evidence="2">The sequence shown here is derived from an EMBL/GenBank/DDBJ whole genome shotgun (WGS) entry which is preliminary data.</text>
</comment>
<gene>
    <name evidence="2" type="ORF">LCGC14_0196130</name>
</gene>
<evidence type="ECO:0000313" key="2">
    <source>
        <dbReference type="EMBL" id="KKN93780.1"/>
    </source>
</evidence>
<evidence type="ECO:0008006" key="3">
    <source>
        <dbReference type="Google" id="ProtNLM"/>
    </source>
</evidence>